<evidence type="ECO:0000256" key="5">
    <source>
        <dbReference type="ARBA" id="ARBA00023002"/>
    </source>
</evidence>
<protein>
    <recommendedName>
        <fullName evidence="2 7">Alkanesulfonate monooxygenase</fullName>
        <ecNumber evidence="2 7">1.14.14.5</ecNumber>
    </recommendedName>
    <alternativeName>
        <fullName evidence="7">FMNH2-dependent aliphatic sulfonate monooxygenase</fullName>
    </alternativeName>
</protein>
<dbReference type="EMBL" id="JAVIZX010000001">
    <property type="protein sequence ID" value="MDR6215288.1"/>
    <property type="molecule type" value="Genomic_DNA"/>
</dbReference>
<comment type="catalytic activity">
    <reaction evidence="7">
        <text>an alkanesulfonate + FMNH2 + O2 = an aldehyde + FMN + sulfite + H2O + 2 H(+)</text>
        <dbReference type="Rhea" id="RHEA:23064"/>
        <dbReference type="ChEBI" id="CHEBI:15377"/>
        <dbReference type="ChEBI" id="CHEBI:15378"/>
        <dbReference type="ChEBI" id="CHEBI:15379"/>
        <dbReference type="ChEBI" id="CHEBI:17359"/>
        <dbReference type="ChEBI" id="CHEBI:17478"/>
        <dbReference type="ChEBI" id="CHEBI:57618"/>
        <dbReference type="ChEBI" id="CHEBI:58210"/>
        <dbReference type="ChEBI" id="CHEBI:134249"/>
        <dbReference type="EC" id="1.14.14.5"/>
    </reaction>
</comment>
<evidence type="ECO:0000256" key="3">
    <source>
        <dbReference type="ARBA" id="ARBA00022630"/>
    </source>
</evidence>
<dbReference type="HAMAP" id="MF_01229">
    <property type="entry name" value="Alkanesulf_monooxygen"/>
    <property type="match status" value="1"/>
</dbReference>
<gene>
    <name evidence="7" type="primary">ssuD</name>
    <name evidence="10" type="ORF">QE399_002977</name>
</gene>
<name>A0ABU1IFC1_9BURK</name>
<dbReference type="SUPFAM" id="SSF51679">
    <property type="entry name" value="Bacterial luciferase-like"/>
    <property type="match status" value="1"/>
</dbReference>
<dbReference type="Pfam" id="PF00296">
    <property type="entry name" value="Bac_luciferase"/>
    <property type="match status" value="1"/>
</dbReference>
<reference evidence="10 11" key="1">
    <citation type="submission" date="2023-08" db="EMBL/GenBank/DDBJ databases">
        <title>Functional and genomic diversity of the sorghum phyllosphere microbiome.</title>
        <authorList>
            <person name="Shade A."/>
        </authorList>
    </citation>
    <scope>NUCLEOTIDE SEQUENCE [LARGE SCALE GENOMIC DNA]</scope>
    <source>
        <strain evidence="10 11">SORGH_AS_0335</strain>
    </source>
</reference>
<keyword evidence="5 7" id="KW-0560">Oxidoreductase</keyword>
<evidence type="ECO:0000313" key="10">
    <source>
        <dbReference type="EMBL" id="MDR6215288.1"/>
    </source>
</evidence>
<dbReference type="InterPro" id="IPR036661">
    <property type="entry name" value="Luciferase-like_sf"/>
</dbReference>
<evidence type="ECO:0000256" key="1">
    <source>
        <dbReference type="ARBA" id="ARBA00007044"/>
    </source>
</evidence>
<dbReference type="EC" id="1.14.14.5" evidence="2 7"/>
<evidence type="ECO:0000256" key="2">
    <source>
        <dbReference type="ARBA" id="ARBA00012113"/>
    </source>
</evidence>
<dbReference type="PANTHER" id="PTHR42847:SF4">
    <property type="entry name" value="ALKANESULFONATE MONOOXYGENASE-RELATED"/>
    <property type="match status" value="1"/>
</dbReference>
<accession>A0ABU1IFC1</accession>
<evidence type="ECO:0000256" key="6">
    <source>
        <dbReference type="ARBA" id="ARBA00023033"/>
    </source>
</evidence>
<feature type="domain" description="Luciferase-like" evidence="9">
    <location>
        <begin position="1"/>
        <end position="295"/>
    </location>
</feature>
<dbReference type="GO" id="GO:0008726">
    <property type="term" value="F:alkanesulfonate monooxygenase activity"/>
    <property type="evidence" value="ECO:0007669"/>
    <property type="project" value="UniProtKB-EC"/>
</dbReference>
<keyword evidence="4 7" id="KW-0288">FMN</keyword>
<comment type="function">
    <text evidence="7">Catalyzes the desulfonation of aliphatic sulfonates.</text>
</comment>
<feature type="region of interest" description="Disordered" evidence="8">
    <location>
        <begin position="287"/>
        <end position="313"/>
    </location>
</feature>
<dbReference type="CDD" id="cd01094">
    <property type="entry name" value="Alkanesulfonate_monoxygenase"/>
    <property type="match status" value="1"/>
</dbReference>
<dbReference type="PANTHER" id="PTHR42847">
    <property type="entry name" value="ALKANESULFONATE MONOOXYGENASE"/>
    <property type="match status" value="1"/>
</dbReference>
<evidence type="ECO:0000313" key="11">
    <source>
        <dbReference type="Proteomes" id="UP001267710"/>
    </source>
</evidence>
<comment type="similarity">
    <text evidence="1 7">Belongs to the SsuD family.</text>
</comment>
<evidence type="ECO:0000256" key="8">
    <source>
        <dbReference type="SAM" id="MobiDB-lite"/>
    </source>
</evidence>
<dbReference type="InterPro" id="IPR011251">
    <property type="entry name" value="Luciferase-like_dom"/>
</dbReference>
<dbReference type="Gene3D" id="3.20.20.30">
    <property type="entry name" value="Luciferase-like domain"/>
    <property type="match status" value="1"/>
</dbReference>
<dbReference type="RefSeq" id="WP_309829783.1">
    <property type="nucleotide sequence ID" value="NZ_JAVIZX010000001.1"/>
</dbReference>
<keyword evidence="6 7" id="KW-0503">Monooxygenase</keyword>
<sequence length="415" mass="44647">MQVFWFIPTHGDSRYLGTAEGGRALSHDYVKQVAVAADSLGYEGVLIPTGRSCEDPWVIASSLIGETKRLKFLVAVRPGLHQPSLAARMAASFDRLSGGRLLINLVTGGDQTELEGDGVFLDHAARYEQSAEFIRIWREILARSHDGGTFDYEGKHLSVKGAKQLFPPLQKPYPPVYFGGSSAAAHDLAAEQVDAYLTWGEPPAEVAKKVADVREKAARHGRTVKFGIRLHVIVRETDAAAWAAAEDLISRVKDETVVQAQAVFARMDSEGQRRMAALHARARNKAPTLDAGASSLPPEGAQSPRGGPSAIGRSRADLEISPNLWAGVGLVRGGAGTALVGDPQTVAARIEEYAALGIDTFVLSGYPHLEEAYRFAELVFPLLPLRVQERLTGGHALGPFGETVGNQYVPRAAQS</sequence>
<keyword evidence="11" id="KW-1185">Reference proteome</keyword>
<evidence type="ECO:0000256" key="7">
    <source>
        <dbReference type="HAMAP-Rule" id="MF_01229"/>
    </source>
</evidence>
<evidence type="ECO:0000256" key="4">
    <source>
        <dbReference type="ARBA" id="ARBA00022643"/>
    </source>
</evidence>
<dbReference type="Proteomes" id="UP001267710">
    <property type="component" value="Unassembled WGS sequence"/>
</dbReference>
<evidence type="ECO:0000259" key="9">
    <source>
        <dbReference type="Pfam" id="PF00296"/>
    </source>
</evidence>
<dbReference type="InterPro" id="IPR050172">
    <property type="entry name" value="SsuD_RutA_monooxygenase"/>
</dbReference>
<keyword evidence="3 7" id="KW-0285">Flavoprotein</keyword>
<comment type="caution">
    <text evidence="10">The sequence shown here is derived from an EMBL/GenBank/DDBJ whole genome shotgun (WGS) entry which is preliminary data.</text>
</comment>
<organism evidence="10 11">
    <name type="scientific">Paracidovorax wautersii</name>
    <dbReference type="NCBI Taxonomy" id="1177982"/>
    <lineage>
        <taxon>Bacteria</taxon>
        <taxon>Pseudomonadati</taxon>
        <taxon>Pseudomonadota</taxon>
        <taxon>Betaproteobacteria</taxon>
        <taxon>Burkholderiales</taxon>
        <taxon>Comamonadaceae</taxon>
        <taxon>Paracidovorax</taxon>
    </lineage>
</organism>
<proteinExistence type="inferred from homology"/>
<dbReference type="InterPro" id="IPR019911">
    <property type="entry name" value="Alkanesulphonate_mOase_FMN-dep"/>
</dbReference>